<proteinExistence type="predicted"/>
<name>A0A7C1AWQ6_9BACT</name>
<sequence length="528" mass="58238">MSYLVPEWLKIDPVVKQIEFDLEKPSLDDNTADWDRLTRFLKKKGFWPIDVATKRLGELAYAVRACDYRGKVRLAFRRHSWEVLDIFPLDFNRPAIGAAFDLGTTRIALYLVDLLNGEILKTTSVPNPQIPYGEDILTRIVYARTADKLRELHSLLIGCFNDTLRSNLDELGMDRGSVVALSVAGNTTMSHFFTCLDPSNICKEPYIPVVNRFPLFRASDFGLWANERAFLYVFPNVGSYFGGDIIAGIIASGMHRRDEVSMLIDVGTNAEVVLGNRDWMIACAGAAGPALEGGVVERGMMAAPGAIDMVHIDPETLELTYHVIGDEKPIGICGSGLIDLIAEMFQAGLLTIQGKINTKLKKRTNRIVDTEDGTAFVVAFANETGDGRDLVVTDIDIGILLKSKAAMFTILNVICRKVGLDVSDVEKIYVAGTFGNHINPAMAIRIGMLPDLPLNRFVPLGNTSGKGAACLLLDRTVMNEIDAICDMITYIELNVNVELMHEFRGALFIPHTDPKLFPSVKIPELARG</sequence>
<accession>A0A7C1AWQ6</accession>
<dbReference type="InterPro" id="IPR027980">
    <property type="entry name" value="RACo_C"/>
</dbReference>
<feature type="domain" description="RACo linker region" evidence="2">
    <location>
        <begin position="10"/>
        <end position="90"/>
    </location>
</feature>
<dbReference type="PANTHER" id="PTHR42895">
    <property type="entry name" value="IRON-SULFUR CLUSTER-BINDING PROTEIN-RELATED"/>
    <property type="match status" value="1"/>
</dbReference>
<organism evidence="4">
    <name type="scientific">Thermodesulforhabdus norvegica</name>
    <dbReference type="NCBI Taxonomy" id="39841"/>
    <lineage>
        <taxon>Bacteria</taxon>
        <taxon>Pseudomonadati</taxon>
        <taxon>Thermodesulfobacteriota</taxon>
        <taxon>Syntrophobacteria</taxon>
        <taxon>Syntrophobacterales</taxon>
        <taxon>Thermodesulforhabdaceae</taxon>
        <taxon>Thermodesulforhabdus</taxon>
    </lineage>
</organism>
<reference evidence="4" key="1">
    <citation type="journal article" date="2020" name="mSystems">
        <title>Genome- and Community-Level Interaction Insights into Carbon Utilization and Element Cycling Functions of Hydrothermarchaeota in Hydrothermal Sediment.</title>
        <authorList>
            <person name="Zhou Z."/>
            <person name="Liu Y."/>
            <person name="Xu W."/>
            <person name="Pan J."/>
            <person name="Luo Z.H."/>
            <person name="Li M."/>
        </authorList>
    </citation>
    <scope>NUCLEOTIDE SEQUENCE [LARGE SCALE GENOMIC DNA]</scope>
    <source>
        <strain evidence="4">HyVt-19</strain>
    </source>
</reference>
<dbReference type="InterPro" id="IPR042259">
    <property type="entry name" value="Raco-like_middle_sf"/>
</dbReference>
<dbReference type="Pfam" id="PF17651">
    <property type="entry name" value="Raco_middle"/>
    <property type="match status" value="1"/>
</dbReference>
<dbReference type="InterPro" id="IPR041414">
    <property type="entry name" value="Raco-like_middle"/>
</dbReference>
<comment type="caution">
    <text evidence="4">The sequence shown here is derived from an EMBL/GenBank/DDBJ whole genome shotgun (WGS) entry which is preliminary data.</text>
</comment>
<dbReference type="PANTHER" id="PTHR42895:SF1">
    <property type="entry name" value="IRON-SULFUR CLUSTER PROTEIN"/>
    <property type="match status" value="1"/>
</dbReference>
<evidence type="ECO:0000259" key="2">
    <source>
        <dbReference type="Pfam" id="PF17650"/>
    </source>
</evidence>
<evidence type="ECO:0000259" key="3">
    <source>
        <dbReference type="Pfam" id="PF17651"/>
    </source>
</evidence>
<feature type="domain" description="RACo-like middle region" evidence="3">
    <location>
        <begin position="97"/>
        <end position="256"/>
    </location>
</feature>
<dbReference type="Gene3D" id="3.30.420.480">
    <property type="entry name" value="Domain of unknown function (DUF4445)"/>
    <property type="match status" value="1"/>
</dbReference>
<dbReference type="EMBL" id="DQZW01000329">
    <property type="protein sequence ID" value="HDL90618.1"/>
    <property type="molecule type" value="Genomic_DNA"/>
</dbReference>
<dbReference type="Proteomes" id="UP000886355">
    <property type="component" value="Unassembled WGS sequence"/>
</dbReference>
<dbReference type="InterPro" id="IPR052911">
    <property type="entry name" value="Corrinoid_activation_enz"/>
</dbReference>
<evidence type="ECO:0000313" key="4">
    <source>
        <dbReference type="EMBL" id="HDL90618.1"/>
    </source>
</evidence>
<feature type="domain" description="RACo C-terminal" evidence="1">
    <location>
        <begin position="259"/>
        <end position="521"/>
    </location>
</feature>
<protein>
    <submittedName>
        <fullName evidence="4">DUF4445 domain-containing protein</fullName>
    </submittedName>
</protein>
<gene>
    <name evidence="4" type="ORF">ENG14_06920</name>
</gene>
<evidence type="ECO:0000259" key="1">
    <source>
        <dbReference type="Pfam" id="PF14574"/>
    </source>
</evidence>
<dbReference type="InterPro" id="IPR040506">
    <property type="entry name" value="RACo_linker"/>
</dbReference>
<dbReference type="Pfam" id="PF14574">
    <property type="entry name" value="RACo_C_ter"/>
    <property type="match status" value="1"/>
</dbReference>
<dbReference type="Pfam" id="PF17650">
    <property type="entry name" value="RACo_linker"/>
    <property type="match status" value="1"/>
</dbReference>
<dbReference type="Gene3D" id="3.10.20.880">
    <property type="match status" value="1"/>
</dbReference>
<dbReference type="AlphaFoldDB" id="A0A7C1AWQ6"/>